<proteinExistence type="predicted"/>
<name>A0A6I4W9I4_9ACTN</name>
<accession>A0A6I4W9I4</accession>
<evidence type="ECO:0000259" key="3">
    <source>
        <dbReference type="Pfam" id="PF02698"/>
    </source>
</evidence>
<dbReference type="GO" id="GO:0005886">
    <property type="term" value="C:plasma membrane"/>
    <property type="evidence" value="ECO:0007669"/>
    <property type="project" value="TreeGrafter"/>
</dbReference>
<keyword evidence="2" id="KW-0812">Transmembrane</keyword>
<dbReference type="Proteomes" id="UP000431901">
    <property type="component" value="Unassembled WGS sequence"/>
</dbReference>
<dbReference type="InterPro" id="IPR051599">
    <property type="entry name" value="Cell_Envelope_Assoc"/>
</dbReference>
<feature type="domain" description="DUF218" evidence="3">
    <location>
        <begin position="152"/>
        <end position="265"/>
    </location>
</feature>
<evidence type="ECO:0000256" key="1">
    <source>
        <dbReference type="SAM" id="MobiDB-lite"/>
    </source>
</evidence>
<feature type="region of interest" description="Disordered" evidence="1">
    <location>
        <begin position="1"/>
        <end position="26"/>
    </location>
</feature>
<comment type="caution">
    <text evidence="4">The sequence shown here is derived from an EMBL/GenBank/DDBJ whole genome shotgun (WGS) entry which is preliminary data.</text>
</comment>
<keyword evidence="2" id="KW-0472">Membrane</keyword>
<gene>
    <name evidence="4" type="ORF">GQ466_22730</name>
</gene>
<reference evidence="4 5" key="1">
    <citation type="submission" date="2019-12" db="EMBL/GenBank/DDBJ databases">
        <title>Nocardia macrotermitis sp. nov. and Nocardia aurantia sp. nov., isolated from the gut of the fungus growing-termite Macrotermes natalensis.</title>
        <authorList>
            <person name="Christine B."/>
            <person name="Rene B."/>
        </authorList>
    </citation>
    <scope>NUCLEOTIDE SEQUENCE [LARGE SCALE GENOMIC DNA]</scope>
    <source>
        <strain evidence="4 5">DSM 102126</strain>
    </source>
</reference>
<evidence type="ECO:0000313" key="5">
    <source>
        <dbReference type="Proteomes" id="UP000431901"/>
    </source>
</evidence>
<organism evidence="4 5">
    <name type="scientific">Actinomadura rayongensis</name>
    <dbReference type="NCBI Taxonomy" id="1429076"/>
    <lineage>
        <taxon>Bacteria</taxon>
        <taxon>Bacillati</taxon>
        <taxon>Actinomycetota</taxon>
        <taxon>Actinomycetes</taxon>
        <taxon>Streptosporangiales</taxon>
        <taxon>Thermomonosporaceae</taxon>
        <taxon>Actinomadura</taxon>
    </lineage>
</organism>
<dbReference type="InterPro" id="IPR003848">
    <property type="entry name" value="DUF218"/>
</dbReference>
<dbReference type="PANTHER" id="PTHR30336:SF6">
    <property type="entry name" value="INTEGRAL MEMBRANE PROTEIN"/>
    <property type="match status" value="1"/>
</dbReference>
<dbReference type="OrthoDB" id="9782395at2"/>
<feature type="transmembrane region" description="Helical" evidence="2">
    <location>
        <begin position="111"/>
        <end position="133"/>
    </location>
</feature>
<sequence>MTVAPARPSRLVRSARQGRRRPDRGLGSFGRAVRAAGWPSVRLAAWALGRLGAWAGWAGWAGCDSCPCGRVGENTRGIKGVLAGVTGEVGLVSRGGRWARRVVGLVLRWRWPLAVAVALGLYGVVAPLGWAYAETGGRRVSVGAVPATPVGLVLGAGIRDGRPSVLLARRLDLAAELWRRGKVRVLLVSGDNRTKGYDEPSVMRAYLVAHGVPERKIVRDFAGLDTWDSCARAKRIFGVRRLTVVTQDFHLPRAVALCRAAGLDAWGVGDESLEARPDATITGYVREPLAMLKAMASIVAKPDPHLLGVQEAGVRTALASP</sequence>
<dbReference type="EMBL" id="WUTW01000005">
    <property type="protein sequence ID" value="MXQ66837.1"/>
    <property type="molecule type" value="Genomic_DNA"/>
</dbReference>
<evidence type="ECO:0000313" key="4">
    <source>
        <dbReference type="EMBL" id="MXQ66837.1"/>
    </source>
</evidence>
<dbReference type="AlphaFoldDB" id="A0A6I4W9I4"/>
<keyword evidence="2" id="KW-1133">Transmembrane helix</keyword>
<dbReference type="Pfam" id="PF02698">
    <property type="entry name" value="DUF218"/>
    <property type="match status" value="1"/>
</dbReference>
<protein>
    <recommendedName>
        <fullName evidence="3">DUF218 domain-containing protein</fullName>
    </recommendedName>
</protein>
<keyword evidence="5" id="KW-1185">Reference proteome</keyword>
<dbReference type="CDD" id="cd06259">
    <property type="entry name" value="YdcF-like"/>
    <property type="match status" value="1"/>
</dbReference>
<evidence type="ECO:0000256" key="2">
    <source>
        <dbReference type="SAM" id="Phobius"/>
    </source>
</evidence>
<dbReference type="PANTHER" id="PTHR30336">
    <property type="entry name" value="INNER MEMBRANE PROTEIN, PROBABLE PERMEASE"/>
    <property type="match status" value="1"/>
</dbReference>